<keyword evidence="2" id="KW-1185">Reference proteome</keyword>
<evidence type="ECO:0000313" key="1">
    <source>
        <dbReference type="EMBL" id="MFH6771766.1"/>
    </source>
</evidence>
<protein>
    <submittedName>
        <fullName evidence="1">Carboxypeptidase-like regulatory domain-containing protein</fullName>
    </submittedName>
</protein>
<proteinExistence type="predicted"/>
<gene>
    <name evidence="1" type="ORF">V8G58_07445</name>
</gene>
<dbReference type="Proteomes" id="UP001610100">
    <property type="component" value="Unassembled WGS sequence"/>
</dbReference>
<evidence type="ECO:0000313" key="2">
    <source>
        <dbReference type="Proteomes" id="UP001610100"/>
    </source>
</evidence>
<dbReference type="RefSeq" id="WP_344740942.1">
    <property type="nucleotide sequence ID" value="NZ_BAABAY010000002.1"/>
</dbReference>
<dbReference type="SUPFAM" id="SSF49464">
    <property type="entry name" value="Carboxypeptidase regulatory domain-like"/>
    <property type="match status" value="1"/>
</dbReference>
<sequence>MKKLLLLLCFGFSYLGYGQDFNRIKVSGKIIVESEDVSGITIFNATSNKGTITDEKGEFTLAVRQNDLIEVSALQFQNISFRVNEDIMKSRSMKIFLIDDINQLDTVVLLPNKLTGSLDEDMNKSAPFMPKMDALYFALGNIGEFEFEKDDKTEVRNIAVTEERTRLVNGLNVVNIVDQLLLPLFRSKNKTNPEESVNEVPIDSYKYYFSAQFLMDNFNIPENRVEDFIQYVQDEKFDYSLLQYGNEMRFLELLTQKSKSFLEQ</sequence>
<accession>A0ABW7MY84</accession>
<dbReference type="InterPro" id="IPR008969">
    <property type="entry name" value="CarboxyPept-like_regulatory"/>
</dbReference>
<name>A0ABW7MY84_9FLAO</name>
<dbReference type="EMBL" id="JBAWKB010000002">
    <property type="protein sequence ID" value="MFH6771766.1"/>
    <property type="molecule type" value="Genomic_DNA"/>
</dbReference>
<dbReference type="Pfam" id="PF13715">
    <property type="entry name" value="CarbopepD_reg_2"/>
    <property type="match status" value="1"/>
</dbReference>
<reference evidence="1 2" key="1">
    <citation type="submission" date="2024-02" db="EMBL/GenBank/DDBJ databases">
        <title>A Gaetbulibacter species isolated from tidal flats and genomic insights of their niches.</title>
        <authorList>
            <person name="Ye Y."/>
        </authorList>
    </citation>
    <scope>NUCLEOTIDE SEQUENCE [LARGE SCALE GENOMIC DNA]</scope>
    <source>
        <strain evidence="1 2">KYW382</strain>
    </source>
</reference>
<organism evidence="1 2">
    <name type="scientific">Gaetbulibacter aestuarii</name>
    <dbReference type="NCBI Taxonomy" id="1502358"/>
    <lineage>
        <taxon>Bacteria</taxon>
        <taxon>Pseudomonadati</taxon>
        <taxon>Bacteroidota</taxon>
        <taxon>Flavobacteriia</taxon>
        <taxon>Flavobacteriales</taxon>
        <taxon>Flavobacteriaceae</taxon>
        <taxon>Gaetbulibacter</taxon>
    </lineage>
</organism>
<comment type="caution">
    <text evidence="1">The sequence shown here is derived from an EMBL/GenBank/DDBJ whole genome shotgun (WGS) entry which is preliminary data.</text>
</comment>